<organism evidence="2 3">
    <name type="scientific">Meganyctiphanes norvegica</name>
    <name type="common">Northern krill</name>
    <name type="synonym">Thysanopoda norvegica</name>
    <dbReference type="NCBI Taxonomy" id="48144"/>
    <lineage>
        <taxon>Eukaryota</taxon>
        <taxon>Metazoa</taxon>
        <taxon>Ecdysozoa</taxon>
        <taxon>Arthropoda</taxon>
        <taxon>Crustacea</taxon>
        <taxon>Multicrustacea</taxon>
        <taxon>Malacostraca</taxon>
        <taxon>Eumalacostraca</taxon>
        <taxon>Eucarida</taxon>
        <taxon>Euphausiacea</taxon>
        <taxon>Euphausiidae</taxon>
        <taxon>Meganyctiphanes</taxon>
    </lineage>
</organism>
<proteinExistence type="predicted"/>
<keyword evidence="1" id="KW-1133">Transmembrane helix</keyword>
<sequence>MNRIYKVIQPSDDSVPCKIFLVTIEILISPFRPFYLVVANAFACCRGHVKADARRTLGLIKLLESILESFPQLCLQLFAIVVNETEKAESWQLLCVITSVITFTFTVSTNPFLFNKTPKNTKTVFFFFGFISVSSRLVVFFGYLTHGWTCNMNSLCFLHMGTMLAVSIIIWLIKRQCHDFGSMVPLADAVHRRSNMWGVVVIFWLLTATYNTFTWAGLLLSTINLAFVLVLGVRVYSIEAAPALNPHFFIIMFILPATLSFIANVVFLAVPRFRHVGKQWMNIDEYGASMLY</sequence>
<feature type="transmembrane region" description="Helical" evidence="1">
    <location>
        <begin position="152"/>
        <end position="173"/>
    </location>
</feature>
<evidence type="ECO:0000313" key="3">
    <source>
        <dbReference type="Proteomes" id="UP001497623"/>
    </source>
</evidence>
<protein>
    <recommendedName>
        <fullName evidence="4">XK-related protein</fullName>
    </recommendedName>
</protein>
<gene>
    <name evidence="2" type="ORF">MNOR_LOCUS1831</name>
</gene>
<dbReference type="AlphaFoldDB" id="A0AAV2PN11"/>
<feature type="transmembrane region" description="Helical" evidence="1">
    <location>
        <begin position="194"/>
        <end position="210"/>
    </location>
</feature>
<comment type="caution">
    <text evidence="2">The sequence shown here is derived from an EMBL/GenBank/DDBJ whole genome shotgun (WGS) entry which is preliminary data.</text>
</comment>
<keyword evidence="1" id="KW-0472">Membrane</keyword>
<reference evidence="2 3" key="1">
    <citation type="submission" date="2024-05" db="EMBL/GenBank/DDBJ databases">
        <authorList>
            <person name="Wallberg A."/>
        </authorList>
    </citation>
    <scope>NUCLEOTIDE SEQUENCE [LARGE SCALE GENOMIC DNA]</scope>
</reference>
<evidence type="ECO:0000256" key="1">
    <source>
        <dbReference type="SAM" id="Phobius"/>
    </source>
</evidence>
<name>A0AAV2PN11_MEGNR</name>
<feature type="transmembrane region" description="Helical" evidence="1">
    <location>
        <begin position="125"/>
        <end position="146"/>
    </location>
</feature>
<feature type="transmembrane region" description="Helical" evidence="1">
    <location>
        <begin position="91"/>
        <end position="113"/>
    </location>
</feature>
<accession>A0AAV2PN11</accession>
<dbReference type="Proteomes" id="UP001497623">
    <property type="component" value="Unassembled WGS sequence"/>
</dbReference>
<feature type="transmembrane region" description="Helical" evidence="1">
    <location>
        <begin position="216"/>
        <end position="236"/>
    </location>
</feature>
<evidence type="ECO:0008006" key="4">
    <source>
        <dbReference type="Google" id="ProtNLM"/>
    </source>
</evidence>
<evidence type="ECO:0000313" key="2">
    <source>
        <dbReference type="EMBL" id="CAL4061081.1"/>
    </source>
</evidence>
<feature type="transmembrane region" description="Helical" evidence="1">
    <location>
        <begin position="248"/>
        <end position="270"/>
    </location>
</feature>
<dbReference type="EMBL" id="CAXKWB010000521">
    <property type="protein sequence ID" value="CAL4061081.1"/>
    <property type="molecule type" value="Genomic_DNA"/>
</dbReference>
<keyword evidence="1" id="KW-0812">Transmembrane</keyword>
<keyword evidence="3" id="KW-1185">Reference proteome</keyword>